<dbReference type="Proteomes" id="UP001145069">
    <property type="component" value="Unassembled WGS sequence"/>
</dbReference>
<evidence type="ECO:0000313" key="2">
    <source>
        <dbReference type="EMBL" id="MDC3415298.1"/>
    </source>
</evidence>
<name>A0A9X4AES3_9BACI</name>
<protein>
    <recommendedName>
        <fullName evidence="4">Secreted protein</fullName>
    </recommendedName>
</protein>
<evidence type="ECO:0008006" key="4">
    <source>
        <dbReference type="Google" id="ProtNLM"/>
    </source>
</evidence>
<keyword evidence="3" id="KW-1185">Reference proteome</keyword>
<gene>
    <name evidence="2" type="ORF">NC799_00015</name>
</gene>
<comment type="caution">
    <text evidence="2">The sequence shown here is derived from an EMBL/GenBank/DDBJ whole genome shotgun (WGS) entry which is preliminary data.</text>
</comment>
<accession>A0A9X4AES3</accession>
<feature type="region of interest" description="Disordered" evidence="1">
    <location>
        <begin position="1"/>
        <end position="20"/>
    </location>
</feature>
<proteinExistence type="predicted"/>
<evidence type="ECO:0000256" key="1">
    <source>
        <dbReference type="SAM" id="MobiDB-lite"/>
    </source>
</evidence>
<evidence type="ECO:0000313" key="3">
    <source>
        <dbReference type="Proteomes" id="UP001145069"/>
    </source>
</evidence>
<organism evidence="2 3">
    <name type="scientific">Aquibacillus salsiterrae</name>
    <dbReference type="NCBI Taxonomy" id="2950439"/>
    <lineage>
        <taxon>Bacteria</taxon>
        <taxon>Bacillati</taxon>
        <taxon>Bacillota</taxon>
        <taxon>Bacilli</taxon>
        <taxon>Bacillales</taxon>
        <taxon>Bacillaceae</taxon>
        <taxon>Aquibacillus</taxon>
    </lineage>
</organism>
<sequence length="235" mass="27369">MEQHHQNSHHMDHGNHDMMDMPNEVNVEVTYDRNKLTVYIEDMEKKPVKLKENHEKMIHLIVVSDDLEQFYHLHPDQTDEHRFETEIKLASTTAYKAFVDISVEGKNYKIKPIPINSANHNDQHLRTDDQRVKVIEGQKIELTTTPFVVKEPVTISFDIDGVTPDPYLGALGHVVIVDEKLLQFIHVHPKFPTETVFEAHFNKSGTYKLWAEFKINQKVIAFPYVFQVSEQSTIQ</sequence>
<dbReference type="AlphaFoldDB" id="A0A9X4AES3"/>
<reference evidence="2" key="1">
    <citation type="submission" date="2022-06" db="EMBL/GenBank/DDBJ databases">
        <title>Aquibacillus sp. a new bacterium isolated from soil saline samples.</title>
        <authorList>
            <person name="Galisteo C."/>
            <person name="De La Haba R."/>
            <person name="Sanchez-Porro C."/>
            <person name="Ventosa A."/>
        </authorList>
    </citation>
    <scope>NUCLEOTIDE SEQUENCE</scope>
    <source>
        <strain evidence="2">3ASR75-54</strain>
    </source>
</reference>
<feature type="compositionally biased region" description="Basic and acidic residues" evidence="1">
    <location>
        <begin position="1"/>
        <end position="19"/>
    </location>
</feature>
<dbReference type="EMBL" id="JAMQKC010000001">
    <property type="protein sequence ID" value="MDC3415298.1"/>
    <property type="molecule type" value="Genomic_DNA"/>
</dbReference>
<dbReference type="RefSeq" id="WP_272444265.1">
    <property type="nucleotide sequence ID" value="NZ_JAMQKC010000001.1"/>
</dbReference>